<evidence type="ECO:0000313" key="4">
    <source>
        <dbReference type="WBParaSite" id="ACRNAN_scaffold2476.g22870.t1"/>
    </source>
</evidence>
<dbReference type="AlphaFoldDB" id="A0A914CSX6"/>
<dbReference type="WBParaSite" id="ACRNAN_scaffold2476.g22870.t1">
    <property type="protein sequence ID" value="ACRNAN_scaffold2476.g22870.t1"/>
    <property type="gene ID" value="ACRNAN_scaffold2476.g22870"/>
</dbReference>
<feature type="domain" description="DOMON" evidence="1">
    <location>
        <begin position="1"/>
        <end position="95"/>
    </location>
</feature>
<evidence type="ECO:0000259" key="1">
    <source>
        <dbReference type="PROSITE" id="PS50836"/>
    </source>
</evidence>
<sequence>MSDNTWVAIAFGQSMPTGLDIIMIKVIEGLVYVSDESVNRRGPSFVDMSQDVQVQYGSYSNGVLQASFSRPIWATESFVDHPLSGCTPWQFVPMGGMVHNYYHVGKHMRHPIMMNVCIEQCRI</sequence>
<protein>
    <submittedName>
        <fullName evidence="3 4">DOMON domain-containing protein</fullName>
    </submittedName>
</protein>
<organism evidence="2 3">
    <name type="scientific">Acrobeloides nanus</name>
    <dbReference type="NCBI Taxonomy" id="290746"/>
    <lineage>
        <taxon>Eukaryota</taxon>
        <taxon>Metazoa</taxon>
        <taxon>Ecdysozoa</taxon>
        <taxon>Nematoda</taxon>
        <taxon>Chromadorea</taxon>
        <taxon>Rhabditida</taxon>
        <taxon>Tylenchina</taxon>
        <taxon>Cephalobomorpha</taxon>
        <taxon>Cephaloboidea</taxon>
        <taxon>Cephalobidae</taxon>
        <taxon>Acrobeloides</taxon>
    </lineage>
</organism>
<dbReference type="CDD" id="cd09631">
    <property type="entry name" value="DOMON_DOH"/>
    <property type="match status" value="1"/>
</dbReference>
<proteinExistence type="predicted"/>
<name>A0A914CSX6_9BILA</name>
<evidence type="ECO:0000313" key="3">
    <source>
        <dbReference type="WBParaSite" id="ACRNAN_scaffold1389.g22433.t1"/>
    </source>
</evidence>
<dbReference type="Proteomes" id="UP000887540">
    <property type="component" value="Unplaced"/>
</dbReference>
<dbReference type="WBParaSite" id="ACRNAN_scaffold1389.g22433.t1">
    <property type="protein sequence ID" value="ACRNAN_scaffold1389.g22433.t1"/>
    <property type="gene ID" value="ACRNAN_scaffold1389.g22433"/>
</dbReference>
<keyword evidence="2" id="KW-1185">Reference proteome</keyword>
<dbReference type="PANTHER" id="PTHR36516">
    <property type="entry name" value="PROTEIN CBG04168-RELATED"/>
    <property type="match status" value="1"/>
</dbReference>
<accession>A0A914CSX6</accession>
<dbReference type="Pfam" id="PF03351">
    <property type="entry name" value="DOMON"/>
    <property type="match status" value="1"/>
</dbReference>
<reference evidence="3 4" key="1">
    <citation type="submission" date="2022-11" db="UniProtKB">
        <authorList>
            <consortium name="WormBaseParasite"/>
        </authorList>
    </citation>
    <scope>IDENTIFICATION</scope>
</reference>
<evidence type="ECO:0000313" key="2">
    <source>
        <dbReference type="Proteomes" id="UP000887540"/>
    </source>
</evidence>
<dbReference type="InterPro" id="IPR045266">
    <property type="entry name" value="DOH_DOMON"/>
</dbReference>
<dbReference type="InterPro" id="IPR005018">
    <property type="entry name" value="DOMON_domain"/>
</dbReference>
<dbReference type="PROSITE" id="PS50836">
    <property type="entry name" value="DOMON"/>
    <property type="match status" value="1"/>
</dbReference>